<name>A0A026WY12_OOCBI</name>
<reference evidence="1 2" key="1">
    <citation type="journal article" date="2014" name="Curr. Biol.">
        <title>The genome of the clonal raider ant Cerapachys biroi.</title>
        <authorList>
            <person name="Oxley P.R."/>
            <person name="Ji L."/>
            <person name="Fetter-Pruneda I."/>
            <person name="McKenzie S.K."/>
            <person name="Li C."/>
            <person name="Hu H."/>
            <person name="Zhang G."/>
            <person name="Kronauer D.J."/>
        </authorList>
    </citation>
    <scope>NUCLEOTIDE SEQUENCE [LARGE SCALE GENOMIC DNA]</scope>
</reference>
<accession>A0A026WY12</accession>
<evidence type="ECO:0000313" key="1">
    <source>
        <dbReference type="EMBL" id="EZA60932.1"/>
    </source>
</evidence>
<dbReference type="AlphaFoldDB" id="A0A026WY12"/>
<evidence type="ECO:0000313" key="2">
    <source>
        <dbReference type="Proteomes" id="UP000053097"/>
    </source>
</evidence>
<proteinExistence type="predicted"/>
<keyword evidence="2" id="KW-1185">Reference proteome</keyword>
<protein>
    <submittedName>
        <fullName evidence="1">Uncharacterized protein</fullName>
    </submittedName>
</protein>
<dbReference type="EMBL" id="KK107064">
    <property type="protein sequence ID" value="EZA60932.1"/>
    <property type="molecule type" value="Genomic_DNA"/>
</dbReference>
<organism evidence="1 2">
    <name type="scientific">Ooceraea biroi</name>
    <name type="common">Clonal raider ant</name>
    <name type="synonym">Cerapachys biroi</name>
    <dbReference type="NCBI Taxonomy" id="2015173"/>
    <lineage>
        <taxon>Eukaryota</taxon>
        <taxon>Metazoa</taxon>
        <taxon>Ecdysozoa</taxon>
        <taxon>Arthropoda</taxon>
        <taxon>Hexapoda</taxon>
        <taxon>Insecta</taxon>
        <taxon>Pterygota</taxon>
        <taxon>Neoptera</taxon>
        <taxon>Endopterygota</taxon>
        <taxon>Hymenoptera</taxon>
        <taxon>Apocrita</taxon>
        <taxon>Aculeata</taxon>
        <taxon>Formicoidea</taxon>
        <taxon>Formicidae</taxon>
        <taxon>Dorylinae</taxon>
        <taxon>Ooceraea</taxon>
    </lineage>
</organism>
<gene>
    <name evidence="1" type="ORF">X777_13134</name>
</gene>
<sequence length="119" mass="13215">MDRRTGVRSRCTLLHGARPVRHADHETRVHLATRAQRIAGQYITEDYFAVKTQNLSIRREGGGHALLEKVENSKIDGSTAPLDGRVSQGKTRRYSLKINGAECREKTTKKSAECLGGGR</sequence>
<dbReference type="Proteomes" id="UP000053097">
    <property type="component" value="Unassembled WGS sequence"/>
</dbReference>